<reference evidence="2" key="1">
    <citation type="submission" date="2020-07" db="EMBL/GenBank/DDBJ databases">
        <title>Koleobacter methoxysyntrophicus gen. nov., sp. nov., a novel anaerobic bacterium isolated from deep subsurface oil field and proposal of Koleobacterales ord. nov. in the phylum Firmicutes.</title>
        <authorList>
            <person name="Sakamoto S."/>
            <person name="Tamaki H."/>
        </authorList>
    </citation>
    <scope>NUCLEOTIDE SEQUENCE</scope>
    <source>
        <strain evidence="2">NRmbB1</strain>
    </source>
</reference>
<feature type="transmembrane region" description="Helical" evidence="1">
    <location>
        <begin position="31"/>
        <end position="51"/>
    </location>
</feature>
<organism evidence="2 3">
    <name type="scientific">Koleobacter methoxysyntrophicus</name>
    <dbReference type="NCBI Taxonomy" id="2751313"/>
    <lineage>
        <taxon>Bacteria</taxon>
        <taxon>Bacillati</taxon>
        <taxon>Bacillota</taxon>
        <taxon>Clostridia</taxon>
        <taxon>Koleobacterales</taxon>
        <taxon>Koleobacteraceae</taxon>
        <taxon>Koleobacter</taxon>
    </lineage>
</organism>
<keyword evidence="1" id="KW-0472">Membrane</keyword>
<sequence length="132" mass="14194">MDLRRIFTGMCTGAFVGFGVFTIWPSSLARWNWLGGWLAAGIIITTGWLVNHYASGMPNRGNGAWVDMALPIWLSALLGGTVILDPVNGLVRGAYGIFHGANTGAALMTIFLQLVGATLAGYLLYTMRRSDV</sequence>
<dbReference type="EMBL" id="CP059066">
    <property type="protein sequence ID" value="QSQ07783.1"/>
    <property type="molecule type" value="Genomic_DNA"/>
</dbReference>
<feature type="transmembrane region" description="Helical" evidence="1">
    <location>
        <begin position="7"/>
        <end position="25"/>
    </location>
</feature>
<proteinExistence type="predicted"/>
<keyword evidence="3" id="KW-1185">Reference proteome</keyword>
<dbReference type="AlphaFoldDB" id="A0A8A0RHV7"/>
<dbReference type="InterPro" id="IPR054200">
    <property type="entry name" value="DUF6905"/>
</dbReference>
<dbReference type="KEGG" id="kme:H0A61_00099"/>
<keyword evidence="1" id="KW-1133">Transmembrane helix</keyword>
<dbReference type="Pfam" id="PF21846">
    <property type="entry name" value="DUF6905"/>
    <property type="match status" value="1"/>
</dbReference>
<gene>
    <name evidence="2" type="ORF">H0A61_00099</name>
</gene>
<dbReference type="RefSeq" id="WP_206708036.1">
    <property type="nucleotide sequence ID" value="NZ_CP059066.1"/>
</dbReference>
<accession>A0A8A0RHV7</accession>
<evidence type="ECO:0000256" key="1">
    <source>
        <dbReference type="SAM" id="Phobius"/>
    </source>
</evidence>
<protein>
    <submittedName>
        <fullName evidence="2">Glycerol transporter</fullName>
    </submittedName>
</protein>
<keyword evidence="1" id="KW-0812">Transmembrane</keyword>
<feature type="transmembrane region" description="Helical" evidence="1">
    <location>
        <begin position="104"/>
        <end position="125"/>
    </location>
</feature>
<dbReference type="Proteomes" id="UP000662904">
    <property type="component" value="Chromosome"/>
</dbReference>
<evidence type="ECO:0000313" key="3">
    <source>
        <dbReference type="Proteomes" id="UP000662904"/>
    </source>
</evidence>
<name>A0A8A0RHV7_9FIRM</name>
<evidence type="ECO:0000313" key="2">
    <source>
        <dbReference type="EMBL" id="QSQ07783.1"/>
    </source>
</evidence>
<feature type="transmembrane region" description="Helical" evidence="1">
    <location>
        <begin position="63"/>
        <end position="84"/>
    </location>
</feature>